<evidence type="ECO:0000313" key="1">
    <source>
        <dbReference type="EMBL" id="MFD0998325.1"/>
    </source>
</evidence>
<evidence type="ECO:0000313" key="2">
    <source>
        <dbReference type="Proteomes" id="UP001597112"/>
    </source>
</evidence>
<name>A0ABW3JYR6_9BACT</name>
<dbReference type="Proteomes" id="UP001597112">
    <property type="component" value="Unassembled WGS sequence"/>
</dbReference>
<dbReference type="RefSeq" id="WP_377574840.1">
    <property type="nucleotide sequence ID" value="NZ_JBHTKA010000001.1"/>
</dbReference>
<proteinExistence type="predicted"/>
<gene>
    <name evidence="1" type="ORF">ACFQ21_03365</name>
</gene>
<reference evidence="2" key="1">
    <citation type="journal article" date="2019" name="Int. J. Syst. Evol. Microbiol.">
        <title>The Global Catalogue of Microorganisms (GCM) 10K type strain sequencing project: providing services to taxonomists for standard genome sequencing and annotation.</title>
        <authorList>
            <consortium name="The Broad Institute Genomics Platform"/>
            <consortium name="The Broad Institute Genome Sequencing Center for Infectious Disease"/>
            <person name="Wu L."/>
            <person name="Ma J."/>
        </authorList>
    </citation>
    <scope>NUCLEOTIDE SEQUENCE [LARGE SCALE GENOMIC DNA]</scope>
    <source>
        <strain evidence="2">CCUG 58938</strain>
    </source>
</reference>
<sequence length="46" mass="5481">MVYTLQQVWICAIAVRFTSVIHAGKYIQRNKTIVRYSHVFLRTLRV</sequence>
<comment type="caution">
    <text evidence="1">The sequence shown here is derived from an EMBL/GenBank/DDBJ whole genome shotgun (WGS) entry which is preliminary data.</text>
</comment>
<accession>A0ABW3JYR6</accession>
<organism evidence="1 2">
    <name type="scientific">Ohtaekwangia kribbensis</name>
    <dbReference type="NCBI Taxonomy" id="688913"/>
    <lineage>
        <taxon>Bacteria</taxon>
        <taxon>Pseudomonadati</taxon>
        <taxon>Bacteroidota</taxon>
        <taxon>Cytophagia</taxon>
        <taxon>Cytophagales</taxon>
        <taxon>Fulvivirgaceae</taxon>
        <taxon>Ohtaekwangia</taxon>
    </lineage>
</organism>
<keyword evidence="2" id="KW-1185">Reference proteome</keyword>
<protein>
    <submittedName>
        <fullName evidence="1">Uncharacterized protein</fullName>
    </submittedName>
</protein>
<dbReference type="EMBL" id="JBHTKA010000001">
    <property type="protein sequence ID" value="MFD0998325.1"/>
    <property type="molecule type" value="Genomic_DNA"/>
</dbReference>